<dbReference type="PANTHER" id="PTHR11851:SF226">
    <property type="entry name" value="CYTOCHROME B-C1 COMPLEX SUBUNIT 2, MITOCHONDRIAL"/>
    <property type="match status" value="1"/>
</dbReference>
<dbReference type="FunFam" id="3.30.830.10:FF:000021">
    <property type="entry name" value="Cytochrome b-c1 complex subunit 2"/>
    <property type="match status" value="1"/>
</dbReference>
<feature type="domain" description="Peptidase M16 N-terminal" evidence="4">
    <location>
        <begin position="31"/>
        <end position="172"/>
    </location>
</feature>
<evidence type="ECO:0000256" key="3">
    <source>
        <dbReference type="ARBA" id="ARBA00023128"/>
    </source>
</evidence>
<dbReference type="Gene3D" id="3.30.830.10">
    <property type="entry name" value="Metalloenzyme, LuxS/M16 peptidase-like"/>
    <property type="match status" value="2"/>
</dbReference>
<dbReference type="PANTHER" id="PTHR11851">
    <property type="entry name" value="METALLOPROTEASE"/>
    <property type="match status" value="1"/>
</dbReference>
<dbReference type="GO" id="GO:0016020">
    <property type="term" value="C:membrane"/>
    <property type="evidence" value="ECO:0007669"/>
    <property type="project" value="UniProtKB-ARBA"/>
</dbReference>
<name>A0A9P1IJ36_9PELO</name>
<gene>
    <name evidence="5" type="ORF">CAMP_LOCUS8637</name>
</gene>
<dbReference type="GO" id="GO:0046872">
    <property type="term" value="F:metal ion binding"/>
    <property type="evidence" value="ECO:0007669"/>
    <property type="project" value="InterPro"/>
</dbReference>
<dbReference type="InterPro" id="IPR011249">
    <property type="entry name" value="Metalloenz_LuxS/M16"/>
</dbReference>
<evidence type="ECO:0000256" key="1">
    <source>
        <dbReference type="ARBA" id="ARBA00004173"/>
    </source>
</evidence>
<accession>A0A9P1IJ36</accession>
<dbReference type="OrthoDB" id="6369905at2759"/>
<dbReference type="AlphaFoldDB" id="A0A9P1IJ36"/>
<sequence>MKTSIVTRSAAATKAHASKNLSTKLSNGLQVISKERSGAVSQLVLAFRAGSRYQSDKQSGLVHHIRNFVGRDTSKYPGISVVWSSAAIGANLTSFSTRDVFGVQMTVNRDHTDTALSILGHVASQPAFKAWEFEDVIPSVKSDLAFKNSYDYVLEGIHSAAFRQGSLANSIYAKRGEIGIYKSDDLNGFASKHFVSGNGVIVGINTNSQSLQHYADELLPINDGSNVVLSESPYKGGDFRRSGKGNDAHIILAGNGAAINDTNALAVQAVFLSHIGRVSPLKFATLPGLSSGLSKLPFGVAGSAFHASYEQAGLVGVYLLANGENANAAVKSAFNILKSPKIEDLEGSKRRAIAEIETNYADGANEAIQRAIIALGKGPGRNALIESIKKVSASDITQFAQKAFAKPSLASYGAISQIPYVDEL</sequence>
<dbReference type="InterPro" id="IPR011765">
    <property type="entry name" value="Pept_M16_N"/>
</dbReference>
<dbReference type="Proteomes" id="UP001152747">
    <property type="component" value="Unassembled WGS sequence"/>
</dbReference>
<protein>
    <recommendedName>
        <fullName evidence="4">Peptidase M16 N-terminal domain-containing protein</fullName>
    </recommendedName>
</protein>
<dbReference type="GO" id="GO:0005739">
    <property type="term" value="C:mitochondrion"/>
    <property type="evidence" value="ECO:0007669"/>
    <property type="project" value="UniProtKB-SubCell"/>
</dbReference>
<comment type="subcellular location">
    <subcellularLocation>
        <location evidence="1">Mitochondrion</location>
    </subcellularLocation>
</comment>
<evidence type="ECO:0000259" key="4">
    <source>
        <dbReference type="Pfam" id="PF00675"/>
    </source>
</evidence>
<comment type="caution">
    <text evidence="5">The sequence shown here is derived from an EMBL/GenBank/DDBJ whole genome shotgun (WGS) entry which is preliminary data.</text>
</comment>
<dbReference type="InterPro" id="IPR050361">
    <property type="entry name" value="MPP/UQCRC_Complex"/>
</dbReference>
<dbReference type="EMBL" id="CANHGI010000003">
    <property type="protein sequence ID" value="CAI5446000.1"/>
    <property type="molecule type" value="Genomic_DNA"/>
</dbReference>
<evidence type="ECO:0000313" key="6">
    <source>
        <dbReference type="Proteomes" id="UP001152747"/>
    </source>
</evidence>
<evidence type="ECO:0000256" key="2">
    <source>
        <dbReference type="ARBA" id="ARBA00022946"/>
    </source>
</evidence>
<keyword evidence="2" id="KW-0809">Transit peptide</keyword>
<keyword evidence="6" id="KW-1185">Reference proteome</keyword>
<dbReference type="SUPFAM" id="SSF63411">
    <property type="entry name" value="LuxS/MPP-like metallohydrolase"/>
    <property type="match status" value="2"/>
</dbReference>
<reference evidence="5" key="1">
    <citation type="submission" date="2022-11" db="EMBL/GenBank/DDBJ databases">
        <authorList>
            <person name="Kikuchi T."/>
        </authorList>
    </citation>
    <scope>NUCLEOTIDE SEQUENCE</scope>
    <source>
        <strain evidence="5">PS1010</strain>
    </source>
</reference>
<dbReference type="Pfam" id="PF00675">
    <property type="entry name" value="Peptidase_M16"/>
    <property type="match status" value="1"/>
</dbReference>
<dbReference type="FunFam" id="3.30.830.10:FF:000039">
    <property type="entry name" value="Ubiquinol-cytochrome c reductase core subunit 2"/>
    <property type="match status" value="1"/>
</dbReference>
<proteinExistence type="predicted"/>
<keyword evidence="3" id="KW-0496">Mitochondrion</keyword>
<organism evidence="5 6">
    <name type="scientific">Caenorhabditis angaria</name>
    <dbReference type="NCBI Taxonomy" id="860376"/>
    <lineage>
        <taxon>Eukaryota</taxon>
        <taxon>Metazoa</taxon>
        <taxon>Ecdysozoa</taxon>
        <taxon>Nematoda</taxon>
        <taxon>Chromadorea</taxon>
        <taxon>Rhabditida</taxon>
        <taxon>Rhabditina</taxon>
        <taxon>Rhabditomorpha</taxon>
        <taxon>Rhabditoidea</taxon>
        <taxon>Rhabditidae</taxon>
        <taxon>Peloderinae</taxon>
        <taxon>Caenorhabditis</taxon>
    </lineage>
</organism>
<evidence type="ECO:0000313" key="5">
    <source>
        <dbReference type="EMBL" id="CAI5446000.1"/>
    </source>
</evidence>